<evidence type="ECO:0000259" key="7">
    <source>
        <dbReference type="Pfam" id="PF00113"/>
    </source>
</evidence>
<reference evidence="8" key="1">
    <citation type="submission" date="2023-07" db="EMBL/GenBank/DDBJ databases">
        <authorList>
            <consortium name="AG Swart"/>
            <person name="Singh M."/>
            <person name="Singh A."/>
            <person name="Seah K."/>
            <person name="Emmerich C."/>
        </authorList>
    </citation>
    <scope>NUCLEOTIDE SEQUENCE</scope>
    <source>
        <strain evidence="8">DP1</strain>
    </source>
</reference>
<proteinExistence type="inferred from homology"/>
<comment type="caution">
    <text evidence="8">The sequence shown here is derived from an EMBL/GenBank/DDBJ whole genome shotgun (WGS) entry which is preliminary data.</text>
</comment>
<dbReference type="PANTHER" id="PTHR11902:SF1">
    <property type="entry name" value="ENOLASE"/>
    <property type="match status" value="1"/>
</dbReference>
<feature type="domain" description="Enolase C-terminal TIM barrel" evidence="7">
    <location>
        <begin position="271"/>
        <end position="384"/>
    </location>
</feature>
<dbReference type="GO" id="GO:0004634">
    <property type="term" value="F:phosphopyruvate hydratase activity"/>
    <property type="evidence" value="ECO:0007669"/>
    <property type="project" value="UniProtKB-EC"/>
</dbReference>
<keyword evidence="5" id="KW-0456">Lyase</keyword>
<feature type="compositionally biased region" description="Acidic residues" evidence="6">
    <location>
        <begin position="419"/>
        <end position="429"/>
    </location>
</feature>
<dbReference type="EMBL" id="CAMPGE010003881">
    <property type="protein sequence ID" value="CAI2362729.1"/>
    <property type="molecule type" value="Genomic_DNA"/>
</dbReference>
<protein>
    <recommendedName>
        <fullName evidence="3">phosphopyruvate hydratase</fullName>
        <ecNumber evidence="3">4.2.1.11</ecNumber>
    </recommendedName>
</protein>
<evidence type="ECO:0000256" key="3">
    <source>
        <dbReference type="ARBA" id="ARBA00012058"/>
    </source>
</evidence>
<dbReference type="PANTHER" id="PTHR11902">
    <property type="entry name" value="ENOLASE"/>
    <property type="match status" value="1"/>
</dbReference>
<feature type="region of interest" description="Disordered" evidence="6">
    <location>
        <begin position="414"/>
        <end position="468"/>
    </location>
</feature>
<dbReference type="EC" id="4.2.1.11" evidence="3"/>
<accession>A0AAD1X6M5</accession>
<sequence>MTDHPLTPDPVKQYIDEQKIEIVMNTGINKILRERPSDALSALAVYLTSNAEKKAIFSKFECEETIIGGKYHSFNTQVFIDFAGEVKCRHIHNYTFENEDYTDSDEGNQTFMEQVIKAMEIITNEINPLLAGQDLSIVKKTDMILQRFFEEKYALSKAEGEGEETPEDPIPGKIAIKVASEALIHGIAKCYDDYNTYDSYGTLMTGSKVDPSSFTKLMVTVLEVPRAGGAGGKVPAGKMKFSSLYLILTPAPGVKLLQTFVKIQKAIHANINATKVGLNGYKLQGNGAYFNASDNITECLKLLEDAINSTGCNSDEHTVATIGFNSEPEAYYNSEQNKYDIEGPKNLFDAGMFVDWYIKLLNDHPLVSYLEDPFAEKEGYQLLPQKLQEAGLDQRVKFGLRNFHKGNLETLKIHTEFIEKEEEDEAEGEEEKKEEAPEGEGEQPAEEEKKETPEGEGEGDKEPEDPNKDKFYANILHVDRTHYKLFSDFLDFQSYGNTQKGERKQRVIIQDNFYESSNSDIIDLALGLNAAYVNIKGINNSTKLAKVLRYNTVSSRLLKLADSE</sequence>
<feature type="compositionally biased region" description="Basic and acidic residues" evidence="6">
    <location>
        <begin position="446"/>
        <end position="468"/>
    </location>
</feature>
<keyword evidence="4" id="KW-0324">Glycolysis</keyword>
<dbReference type="Gene3D" id="3.20.20.120">
    <property type="entry name" value="Enolase-like C-terminal domain"/>
    <property type="match status" value="1"/>
</dbReference>
<dbReference type="InterPro" id="IPR000941">
    <property type="entry name" value="Enolase"/>
</dbReference>
<dbReference type="SUPFAM" id="SSF51604">
    <property type="entry name" value="Enolase C-terminal domain-like"/>
    <property type="match status" value="1"/>
</dbReference>
<dbReference type="Pfam" id="PF00113">
    <property type="entry name" value="Enolase_C"/>
    <property type="match status" value="1"/>
</dbReference>
<name>A0AAD1X6M5_EUPCR</name>
<evidence type="ECO:0000256" key="2">
    <source>
        <dbReference type="ARBA" id="ARBA00009604"/>
    </source>
</evidence>
<evidence type="ECO:0000256" key="5">
    <source>
        <dbReference type="ARBA" id="ARBA00023239"/>
    </source>
</evidence>
<dbReference type="GO" id="GO:0006096">
    <property type="term" value="P:glycolytic process"/>
    <property type="evidence" value="ECO:0007669"/>
    <property type="project" value="UniProtKB-KW"/>
</dbReference>
<gene>
    <name evidence="8" type="ORF">ECRASSUSDP1_LOCUS4055</name>
</gene>
<evidence type="ECO:0000313" key="9">
    <source>
        <dbReference type="Proteomes" id="UP001295684"/>
    </source>
</evidence>
<evidence type="ECO:0000313" key="8">
    <source>
        <dbReference type="EMBL" id="CAI2362729.1"/>
    </source>
</evidence>
<organism evidence="8 9">
    <name type="scientific">Euplotes crassus</name>
    <dbReference type="NCBI Taxonomy" id="5936"/>
    <lineage>
        <taxon>Eukaryota</taxon>
        <taxon>Sar</taxon>
        <taxon>Alveolata</taxon>
        <taxon>Ciliophora</taxon>
        <taxon>Intramacronucleata</taxon>
        <taxon>Spirotrichea</taxon>
        <taxon>Hypotrichia</taxon>
        <taxon>Euplotida</taxon>
        <taxon>Euplotidae</taxon>
        <taxon>Moneuplotes</taxon>
    </lineage>
</organism>
<dbReference type="InterPro" id="IPR036849">
    <property type="entry name" value="Enolase-like_C_sf"/>
</dbReference>
<comment type="similarity">
    <text evidence="2">Belongs to the enolase family.</text>
</comment>
<evidence type="ECO:0000256" key="6">
    <source>
        <dbReference type="SAM" id="MobiDB-lite"/>
    </source>
</evidence>
<evidence type="ECO:0000256" key="1">
    <source>
        <dbReference type="ARBA" id="ARBA00005031"/>
    </source>
</evidence>
<comment type="pathway">
    <text evidence="1">Carbohydrate degradation; glycolysis; pyruvate from D-glyceraldehyde 3-phosphate: step 4/5.</text>
</comment>
<dbReference type="GO" id="GO:0000015">
    <property type="term" value="C:phosphopyruvate hydratase complex"/>
    <property type="evidence" value="ECO:0007669"/>
    <property type="project" value="InterPro"/>
</dbReference>
<dbReference type="GO" id="GO:0000287">
    <property type="term" value="F:magnesium ion binding"/>
    <property type="evidence" value="ECO:0007669"/>
    <property type="project" value="InterPro"/>
</dbReference>
<dbReference type="InterPro" id="IPR020810">
    <property type="entry name" value="Enolase_C"/>
</dbReference>
<keyword evidence="9" id="KW-1185">Reference proteome</keyword>
<dbReference type="Proteomes" id="UP001295684">
    <property type="component" value="Unassembled WGS sequence"/>
</dbReference>
<evidence type="ECO:0000256" key="4">
    <source>
        <dbReference type="ARBA" id="ARBA00023152"/>
    </source>
</evidence>
<dbReference type="AlphaFoldDB" id="A0AAD1X6M5"/>